<comment type="caution">
    <text evidence="2">The sequence shown here is derived from an EMBL/GenBank/DDBJ whole genome shotgun (WGS) entry which is preliminary data.</text>
</comment>
<organism evidence="2 3">
    <name type="scientific">Melanopsichium pennsylvanicum</name>
    <dbReference type="NCBI Taxonomy" id="63383"/>
    <lineage>
        <taxon>Eukaryota</taxon>
        <taxon>Fungi</taxon>
        <taxon>Dikarya</taxon>
        <taxon>Basidiomycota</taxon>
        <taxon>Ustilaginomycotina</taxon>
        <taxon>Ustilaginomycetes</taxon>
        <taxon>Ustilaginales</taxon>
        <taxon>Ustilaginaceae</taxon>
        <taxon>Melanopsichium</taxon>
    </lineage>
</organism>
<evidence type="ECO:0000256" key="1">
    <source>
        <dbReference type="SAM" id="MobiDB-lite"/>
    </source>
</evidence>
<dbReference type="AlphaFoldDB" id="A0AAJ5C7Q0"/>
<accession>A0AAJ5C7Q0</accession>
<dbReference type="PROSITE" id="PS51257">
    <property type="entry name" value="PROKAR_LIPOPROTEIN"/>
    <property type="match status" value="1"/>
</dbReference>
<dbReference type="EMBL" id="OAPG01000017">
    <property type="protein sequence ID" value="SNX87135.1"/>
    <property type="molecule type" value="Genomic_DNA"/>
</dbReference>
<protein>
    <submittedName>
        <fullName evidence="2">Uncharacterized protein</fullName>
    </submittedName>
</protein>
<name>A0AAJ5C7Q0_9BASI</name>
<sequence length="118" mass="13437">MVRYRTSSWSDDRLQPAYLASGHGINTFIFGCRSRWRNQADEEPQYSGAAPGPKNKGDKEQCRTIRDEKCSMGAEGRTTLQLQVFEQRQSFCMRTSLFLGLLICNEANTISVPLNRNK</sequence>
<dbReference type="Proteomes" id="UP001294444">
    <property type="component" value="Unassembled WGS sequence"/>
</dbReference>
<gene>
    <name evidence="2" type="ORF">MEPE_05845</name>
</gene>
<feature type="region of interest" description="Disordered" evidence="1">
    <location>
        <begin position="41"/>
        <end position="62"/>
    </location>
</feature>
<evidence type="ECO:0000313" key="2">
    <source>
        <dbReference type="EMBL" id="SNX87135.1"/>
    </source>
</evidence>
<keyword evidence="3" id="KW-1185">Reference proteome</keyword>
<reference evidence="2" key="1">
    <citation type="submission" date="2023-10" db="EMBL/GenBank/DDBJ databases">
        <authorList>
            <person name="Guldener U."/>
        </authorList>
    </citation>
    <scope>NUCLEOTIDE SEQUENCE</scope>
    <source>
        <strain evidence="2">Mp4</strain>
    </source>
</reference>
<proteinExistence type="predicted"/>
<evidence type="ECO:0000313" key="3">
    <source>
        <dbReference type="Proteomes" id="UP001294444"/>
    </source>
</evidence>